<reference evidence="8 9" key="1">
    <citation type="submission" date="2019-03" db="EMBL/GenBank/DDBJ databases">
        <title>Genomic Encyclopedia of Type Strains, Phase IV (KMG-IV): sequencing the most valuable type-strain genomes for metagenomic binning, comparative biology and taxonomic classification.</title>
        <authorList>
            <person name="Goeker M."/>
        </authorList>
    </citation>
    <scope>NUCLEOTIDE SEQUENCE [LARGE SCALE GENOMIC DNA]</scope>
    <source>
        <strain evidence="8 9">DSM 100055</strain>
    </source>
</reference>
<dbReference type="FunFam" id="3.40.50.150:FF:000041">
    <property type="entry name" value="Ribosomal RNA small subunit methyltransferase G"/>
    <property type="match status" value="1"/>
</dbReference>
<dbReference type="InterPro" id="IPR029063">
    <property type="entry name" value="SAM-dependent_MTases_sf"/>
</dbReference>
<dbReference type="PANTHER" id="PTHR31760:SF0">
    <property type="entry name" value="S-ADENOSYL-L-METHIONINE-DEPENDENT METHYLTRANSFERASES SUPERFAMILY PROTEIN"/>
    <property type="match status" value="1"/>
</dbReference>
<evidence type="ECO:0000256" key="3">
    <source>
        <dbReference type="ARBA" id="ARBA00022603"/>
    </source>
</evidence>
<dbReference type="InterPro" id="IPR003682">
    <property type="entry name" value="rRNA_ssu_MeTfrase_G"/>
</dbReference>
<feature type="binding site" evidence="6">
    <location>
        <position position="146"/>
    </location>
    <ligand>
        <name>S-adenosyl-L-methionine</name>
        <dbReference type="ChEBI" id="CHEBI:59789"/>
    </ligand>
</feature>
<evidence type="ECO:0000256" key="2">
    <source>
        <dbReference type="ARBA" id="ARBA00022552"/>
    </source>
</evidence>
<dbReference type="SUPFAM" id="SSF53335">
    <property type="entry name" value="S-adenosyl-L-methionine-dependent methyltransferases"/>
    <property type="match status" value="1"/>
</dbReference>
<evidence type="ECO:0000256" key="5">
    <source>
        <dbReference type="ARBA" id="ARBA00022691"/>
    </source>
</evidence>
<gene>
    <name evidence="6" type="primary">rsmG</name>
    <name evidence="8" type="ORF">EV215_0475</name>
</gene>
<feature type="binding site" evidence="6">
    <location>
        <position position="83"/>
    </location>
    <ligand>
        <name>S-adenosyl-L-methionine</name>
        <dbReference type="ChEBI" id="CHEBI:59789"/>
    </ligand>
</feature>
<proteinExistence type="inferred from homology"/>
<dbReference type="AlphaFoldDB" id="A0AA46DZZ2"/>
<comment type="function">
    <text evidence="6">Specifically methylates the N7 position of a guanine in 16S rRNA.</text>
</comment>
<feature type="binding site" evidence="6">
    <location>
        <begin position="129"/>
        <end position="130"/>
    </location>
    <ligand>
        <name>S-adenosyl-L-methionine</name>
        <dbReference type="ChEBI" id="CHEBI:59789"/>
    </ligand>
</feature>
<dbReference type="PANTHER" id="PTHR31760">
    <property type="entry name" value="S-ADENOSYL-L-METHIONINE-DEPENDENT METHYLTRANSFERASES SUPERFAMILY PROTEIN"/>
    <property type="match status" value="1"/>
</dbReference>
<evidence type="ECO:0000256" key="1">
    <source>
        <dbReference type="ARBA" id="ARBA00022490"/>
    </source>
</evidence>
<dbReference type="EC" id="2.1.1.-" evidence="6"/>
<keyword evidence="3 6" id="KW-0489">Methyltransferase</keyword>
<name>A0AA46DZZ2_9FUSO</name>
<keyword evidence="2 6" id="KW-0698">rRNA processing</keyword>
<comment type="similarity">
    <text evidence="6">Belongs to the methyltransferase superfamily. RNA methyltransferase RsmG family.</text>
</comment>
<evidence type="ECO:0000256" key="6">
    <source>
        <dbReference type="HAMAP-Rule" id="MF_00074"/>
    </source>
</evidence>
<keyword evidence="1 6" id="KW-0963">Cytoplasm</keyword>
<dbReference type="RefSeq" id="WP_134112387.1">
    <property type="nucleotide sequence ID" value="NZ_SOBG01000002.1"/>
</dbReference>
<evidence type="ECO:0000313" key="8">
    <source>
        <dbReference type="EMBL" id="TDT71791.1"/>
    </source>
</evidence>
<dbReference type="Pfam" id="PF02527">
    <property type="entry name" value="GidB"/>
    <property type="match status" value="1"/>
</dbReference>
<dbReference type="Gene3D" id="3.40.50.150">
    <property type="entry name" value="Vaccinia Virus protein VP39"/>
    <property type="match status" value="1"/>
</dbReference>
<protein>
    <recommendedName>
        <fullName evidence="6">Ribosomal RNA small subunit methyltransferase G</fullName>
        <ecNumber evidence="6">2.1.1.-</ecNumber>
    </recommendedName>
    <alternativeName>
        <fullName evidence="6">16S rRNA 7-methylguanosine methyltransferase</fullName>
        <shortName evidence="6">16S rRNA m7G methyltransferase</shortName>
    </alternativeName>
</protein>
<comment type="subcellular location">
    <subcellularLocation>
        <location evidence="6">Cytoplasm</location>
    </subcellularLocation>
</comment>
<comment type="caution">
    <text evidence="8">The sequence shown here is derived from an EMBL/GenBank/DDBJ whole genome shotgun (WGS) entry which is preliminary data.</text>
</comment>
<evidence type="ECO:0000313" key="9">
    <source>
        <dbReference type="Proteomes" id="UP000294678"/>
    </source>
</evidence>
<organism evidence="8 9">
    <name type="scientific">Hypnocyclicus thermotrophus</name>
    <dbReference type="NCBI Taxonomy" id="1627895"/>
    <lineage>
        <taxon>Bacteria</taxon>
        <taxon>Fusobacteriati</taxon>
        <taxon>Fusobacteriota</taxon>
        <taxon>Fusobacteriia</taxon>
        <taxon>Fusobacteriales</taxon>
        <taxon>Fusobacteriaceae</taxon>
        <taxon>Hypnocyclicus</taxon>
    </lineage>
</organism>
<dbReference type="Proteomes" id="UP000294678">
    <property type="component" value="Unassembled WGS sequence"/>
</dbReference>
<keyword evidence="9" id="KW-1185">Reference proteome</keyword>
<evidence type="ECO:0000256" key="4">
    <source>
        <dbReference type="ARBA" id="ARBA00022679"/>
    </source>
</evidence>
<accession>A0AA46DZZ2</accession>
<dbReference type="GO" id="GO:0005829">
    <property type="term" value="C:cytosol"/>
    <property type="evidence" value="ECO:0007669"/>
    <property type="project" value="TreeGrafter"/>
</dbReference>
<feature type="binding site" evidence="6">
    <location>
        <position position="78"/>
    </location>
    <ligand>
        <name>S-adenosyl-L-methionine</name>
        <dbReference type="ChEBI" id="CHEBI:59789"/>
    </ligand>
</feature>
<dbReference type="NCBIfam" id="TIGR00138">
    <property type="entry name" value="rsmG_gidB"/>
    <property type="match status" value="1"/>
</dbReference>
<comment type="caution">
    <text evidence="6">Lacks conserved residue(s) required for the propagation of feature annotation.</text>
</comment>
<keyword evidence="5 6" id="KW-0949">S-adenosyl-L-methionine</keyword>
<feature type="coiled-coil region" evidence="7">
    <location>
        <begin position="172"/>
        <end position="199"/>
    </location>
</feature>
<dbReference type="GO" id="GO:0070043">
    <property type="term" value="F:rRNA (guanine-N7-)-methyltransferase activity"/>
    <property type="evidence" value="ECO:0007669"/>
    <property type="project" value="UniProtKB-UniRule"/>
</dbReference>
<keyword evidence="7" id="KW-0175">Coiled coil</keyword>
<evidence type="ECO:0000256" key="7">
    <source>
        <dbReference type="SAM" id="Coils"/>
    </source>
</evidence>
<keyword evidence="4 6" id="KW-0808">Transferase</keyword>
<dbReference type="EMBL" id="SOBG01000002">
    <property type="protein sequence ID" value="TDT71791.1"/>
    <property type="molecule type" value="Genomic_DNA"/>
</dbReference>
<dbReference type="HAMAP" id="MF_00074">
    <property type="entry name" value="16SrRNA_methyltr_G"/>
    <property type="match status" value="1"/>
</dbReference>
<sequence>MREYLIKGIEKIGVDISKESIEKLLKYFQILKEYNSHTNLTAIRDDKGIIEKHFLDSLLVQKNILKYIKGNEKAIDIGTGAGFPGMVLAIVNTNIQFTLLDSVGKKTKFLEITKKELSLENVEIINDRAENYINGNREKYDFGFCRGVSKLNVILEYEIPFLKVNGRFFPQKLEYEEELKEAENALKVLNSEYIEVYNEKLPYSNDKRVILNILKKSKNDEKYPRKNGRPLKKPL</sequence>
<dbReference type="PIRSF" id="PIRSF003078">
    <property type="entry name" value="GidB"/>
    <property type="match status" value="1"/>
</dbReference>